<dbReference type="InterPro" id="IPR041561">
    <property type="entry name" value="PglD_N"/>
</dbReference>
<evidence type="ECO:0000259" key="3">
    <source>
        <dbReference type="Pfam" id="PF17836"/>
    </source>
</evidence>
<dbReference type="Proteomes" id="UP000019494">
    <property type="component" value="Unassembled WGS sequence"/>
</dbReference>
<comment type="caution">
    <text evidence="4">The sequence shown here is derived from an EMBL/GenBank/DDBJ whole genome shotgun (WGS) entry which is preliminary data.</text>
</comment>
<dbReference type="PANTHER" id="PTHR43300:SF7">
    <property type="entry name" value="UDP-N-ACETYLBACILLOSAMINE N-ACETYLTRANSFERASE"/>
    <property type="match status" value="1"/>
</dbReference>
<keyword evidence="2" id="KW-0677">Repeat</keyword>
<dbReference type="PANTHER" id="PTHR43300">
    <property type="entry name" value="ACETYLTRANSFERASE"/>
    <property type="match status" value="1"/>
</dbReference>
<dbReference type="InterPro" id="IPR050179">
    <property type="entry name" value="Trans_hexapeptide_repeat"/>
</dbReference>
<keyword evidence="1" id="KW-0808">Transferase</keyword>
<dbReference type="InterPro" id="IPR018357">
    <property type="entry name" value="Hexapep_transf_CS"/>
</dbReference>
<dbReference type="Gene3D" id="3.40.50.20">
    <property type="match status" value="1"/>
</dbReference>
<evidence type="ECO:0000313" key="5">
    <source>
        <dbReference type="Proteomes" id="UP000019494"/>
    </source>
</evidence>
<evidence type="ECO:0000256" key="1">
    <source>
        <dbReference type="ARBA" id="ARBA00022679"/>
    </source>
</evidence>
<dbReference type="AlphaFoldDB" id="W9GRX0"/>
<feature type="domain" description="PglD N-terminal" evidence="3">
    <location>
        <begin position="7"/>
        <end position="75"/>
    </location>
</feature>
<dbReference type="GO" id="GO:0016740">
    <property type="term" value="F:transferase activity"/>
    <property type="evidence" value="ECO:0007669"/>
    <property type="project" value="UniProtKB-KW"/>
</dbReference>
<sequence length="224" mass="21640">MDGSGWVVFGAGGHARAVVDVLERLGETVAAVVGDAQGSTWHVEVIADDTAGLALVTDQRLRAAVAIGAAGPRLRTLGQLRETAGRGGGAGRPIEEVAPAVVATSATVARTAVLGAGTIVLEHAHVGPASRVGDGVIVNTGAIVEHDCTLGDGVHVAPGAALLGGASVGPRTLVGSGARVLPRVTVGSDVTVGAGAVVVRSVEDGLVVLGVPATSAAAATGGAS</sequence>
<dbReference type="SUPFAM" id="SSF51161">
    <property type="entry name" value="Trimeric LpxA-like enzymes"/>
    <property type="match status" value="1"/>
</dbReference>
<proteinExistence type="predicted"/>
<evidence type="ECO:0000313" key="4">
    <source>
        <dbReference type="EMBL" id="EWT07553.1"/>
    </source>
</evidence>
<dbReference type="InterPro" id="IPR011004">
    <property type="entry name" value="Trimer_LpxA-like_sf"/>
</dbReference>
<evidence type="ECO:0000256" key="2">
    <source>
        <dbReference type="ARBA" id="ARBA00022737"/>
    </source>
</evidence>
<gene>
    <name evidence="4" type="ORF">N864_06520</name>
</gene>
<keyword evidence="5" id="KW-1185">Reference proteome</keyword>
<organism evidence="4 5">
    <name type="scientific">Intrasporangium chromatireducens Q5-1</name>
    <dbReference type="NCBI Taxonomy" id="584657"/>
    <lineage>
        <taxon>Bacteria</taxon>
        <taxon>Bacillati</taxon>
        <taxon>Actinomycetota</taxon>
        <taxon>Actinomycetes</taxon>
        <taxon>Micrococcales</taxon>
        <taxon>Intrasporangiaceae</taxon>
        <taxon>Intrasporangium</taxon>
    </lineage>
</organism>
<dbReference type="Pfam" id="PF17836">
    <property type="entry name" value="PglD_N"/>
    <property type="match status" value="1"/>
</dbReference>
<protein>
    <submittedName>
        <fullName evidence="4">Pilus assembly protein</fullName>
    </submittedName>
</protein>
<dbReference type="EMBL" id="AWQS01000009">
    <property type="protein sequence ID" value="EWT07553.1"/>
    <property type="molecule type" value="Genomic_DNA"/>
</dbReference>
<dbReference type="Pfam" id="PF00132">
    <property type="entry name" value="Hexapep"/>
    <property type="match status" value="2"/>
</dbReference>
<dbReference type="InterPro" id="IPR001451">
    <property type="entry name" value="Hexapep"/>
</dbReference>
<dbReference type="Gene3D" id="2.160.10.10">
    <property type="entry name" value="Hexapeptide repeat proteins"/>
    <property type="match status" value="1"/>
</dbReference>
<name>W9GRX0_9MICO</name>
<reference evidence="5" key="1">
    <citation type="submission" date="2013-08" db="EMBL/GenBank/DDBJ databases">
        <title>Intrasporangium oryzae NRRL B-24470.</title>
        <authorList>
            <person name="Liu H."/>
            <person name="Wang G."/>
        </authorList>
    </citation>
    <scope>NUCLEOTIDE SEQUENCE [LARGE SCALE GENOMIC DNA]</scope>
    <source>
        <strain evidence="5">Q5-1</strain>
    </source>
</reference>
<accession>W9GRX0</accession>
<dbReference type="PROSITE" id="PS00101">
    <property type="entry name" value="HEXAPEP_TRANSFERASES"/>
    <property type="match status" value="1"/>
</dbReference>